<sequence>MILLPQQCYNSIHLQVSCTLPVANFICFRLSRLCYLGLMGLSLYEDLTKNTGIDTQHLQYKFCLVQLVETAPVSLFHIACILHESVEQPMRISFFFSLSMS</sequence>
<gene>
    <name evidence="1" type="ORF">HS088_TW21G00042</name>
</gene>
<organism evidence="1 2">
    <name type="scientific">Tripterygium wilfordii</name>
    <name type="common">Thunder God vine</name>
    <dbReference type="NCBI Taxonomy" id="458696"/>
    <lineage>
        <taxon>Eukaryota</taxon>
        <taxon>Viridiplantae</taxon>
        <taxon>Streptophyta</taxon>
        <taxon>Embryophyta</taxon>
        <taxon>Tracheophyta</taxon>
        <taxon>Spermatophyta</taxon>
        <taxon>Magnoliopsida</taxon>
        <taxon>eudicotyledons</taxon>
        <taxon>Gunneridae</taxon>
        <taxon>Pentapetalae</taxon>
        <taxon>rosids</taxon>
        <taxon>fabids</taxon>
        <taxon>Celastrales</taxon>
        <taxon>Celastraceae</taxon>
        <taxon>Tripterygium</taxon>
    </lineage>
</organism>
<protein>
    <submittedName>
        <fullName evidence="1">Uncharacterized protein</fullName>
    </submittedName>
</protein>
<reference evidence="1 2" key="1">
    <citation type="journal article" date="2020" name="Nat. Commun.">
        <title>Genome of Tripterygium wilfordii and identification of cytochrome P450 involved in triptolide biosynthesis.</title>
        <authorList>
            <person name="Tu L."/>
            <person name="Su P."/>
            <person name="Zhang Z."/>
            <person name="Gao L."/>
            <person name="Wang J."/>
            <person name="Hu T."/>
            <person name="Zhou J."/>
            <person name="Zhang Y."/>
            <person name="Zhao Y."/>
            <person name="Liu Y."/>
            <person name="Song Y."/>
            <person name="Tong Y."/>
            <person name="Lu Y."/>
            <person name="Yang J."/>
            <person name="Xu C."/>
            <person name="Jia M."/>
            <person name="Peters R.J."/>
            <person name="Huang L."/>
            <person name="Gao W."/>
        </authorList>
    </citation>
    <scope>NUCLEOTIDE SEQUENCE [LARGE SCALE GENOMIC DNA]</scope>
    <source>
        <strain evidence="2">cv. XIE 37</strain>
        <tissue evidence="1">Leaf</tissue>
    </source>
</reference>
<dbReference type="EMBL" id="JAAARO010000021">
    <property type="protein sequence ID" value="KAF5727903.1"/>
    <property type="molecule type" value="Genomic_DNA"/>
</dbReference>
<dbReference type="AlphaFoldDB" id="A0A7J7C1A8"/>
<proteinExistence type="predicted"/>
<name>A0A7J7C1A8_TRIWF</name>
<evidence type="ECO:0000313" key="1">
    <source>
        <dbReference type="EMBL" id="KAF5727903.1"/>
    </source>
</evidence>
<comment type="caution">
    <text evidence="1">The sequence shown here is derived from an EMBL/GenBank/DDBJ whole genome shotgun (WGS) entry which is preliminary data.</text>
</comment>
<keyword evidence="2" id="KW-1185">Reference proteome</keyword>
<dbReference type="InParanoid" id="A0A7J7C1A8"/>
<evidence type="ECO:0000313" key="2">
    <source>
        <dbReference type="Proteomes" id="UP000593562"/>
    </source>
</evidence>
<dbReference type="Proteomes" id="UP000593562">
    <property type="component" value="Unassembled WGS sequence"/>
</dbReference>
<accession>A0A7J7C1A8</accession>